<evidence type="ECO:0000313" key="7">
    <source>
        <dbReference type="EMBL" id="PFX34801.1"/>
    </source>
</evidence>
<feature type="compositionally biased region" description="Acidic residues" evidence="6">
    <location>
        <begin position="1181"/>
        <end position="1199"/>
    </location>
</feature>
<evidence type="ECO:0000256" key="5">
    <source>
        <dbReference type="ARBA" id="ARBA00023242"/>
    </source>
</evidence>
<dbReference type="InterPro" id="IPR026671">
    <property type="entry name" value="PPP1R18/Tprn"/>
</dbReference>
<feature type="compositionally biased region" description="Basic and acidic residues" evidence="6">
    <location>
        <begin position="888"/>
        <end position="898"/>
    </location>
</feature>
<evidence type="ECO:0000256" key="2">
    <source>
        <dbReference type="ARBA" id="ARBA00022473"/>
    </source>
</evidence>
<keyword evidence="3" id="KW-0238">DNA-binding</keyword>
<comment type="caution">
    <text evidence="7">The sequence shown here is derived from an EMBL/GenBank/DDBJ whole genome shotgun (WGS) entry which is preliminary data.</text>
</comment>
<keyword evidence="5" id="KW-0539">Nucleus</keyword>
<feature type="region of interest" description="Disordered" evidence="6">
    <location>
        <begin position="853"/>
        <end position="977"/>
    </location>
</feature>
<feature type="region of interest" description="Disordered" evidence="6">
    <location>
        <begin position="568"/>
        <end position="651"/>
    </location>
</feature>
<feature type="region of interest" description="Disordered" evidence="6">
    <location>
        <begin position="1012"/>
        <end position="1037"/>
    </location>
</feature>
<protein>
    <submittedName>
        <fullName evidence="7">Uncharacterized protein</fullName>
    </submittedName>
</protein>
<evidence type="ECO:0000256" key="3">
    <source>
        <dbReference type="ARBA" id="ARBA00023125"/>
    </source>
</evidence>
<accession>A0A2B4SY13</accession>
<dbReference type="PANTHER" id="PTHR21685:SF2">
    <property type="match status" value="1"/>
</dbReference>
<dbReference type="GO" id="GO:0005634">
    <property type="term" value="C:nucleus"/>
    <property type="evidence" value="ECO:0007669"/>
    <property type="project" value="UniProtKB-SubCell"/>
</dbReference>
<comment type="subcellular location">
    <subcellularLocation>
        <location evidence="1">Nucleus</location>
    </subcellularLocation>
</comment>
<feature type="region of interest" description="Disordered" evidence="6">
    <location>
        <begin position="1178"/>
        <end position="1199"/>
    </location>
</feature>
<dbReference type="EMBL" id="LSMT01000002">
    <property type="protein sequence ID" value="PFX34801.1"/>
    <property type="molecule type" value="Genomic_DNA"/>
</dbReference>
<keyword evidence="2" id="KW-0217">Developmental protein</keyword>
<feature type="compositionally biased region" description="Polar residues" evidence="6">
    <location>
        <begin position="172"/>
        <end position="183"/>
    </location>
</feature>
<organism evidence="7 8">
    <name type="scientific">Stylophora pistillata</name>
    <name type="common">Smooth cauliflower coral</name>
    <dbReference type="NCBI Taxonomy" id="50429"/>
    <lineage>
        <taxon>Eukaryota</taxon>
        <taxon>Metazoa</taxon>
        <taxon>Cnidaria</taxon>
        <taxon>Anthozoa</taxon>
        <taxon>Hexacorallia</taxon>
        <taxon>Scleractinia</taxon>
        <taxon>Astrocoeniina</taxon>
        <taxon>Pocilloporidae</taxon>
        <taxon>Stylophora</taxon>
    </lineage>
</organism>
<sequence>MTTVLPAWKVELIEKKKRKEQDQRQKLEQEKSRKTSIPEWKRSLLEKKKESTIDSPETKEQALHVNTLFGPRIVRKASQTNTLVLNSSCKPVVKNGEEDKKKIILTDIYASQGGPALCSSPADTNSCVTKGVEIPTELEHKPNKLGTRIEIESNQQSSQQSKAIANGEDLKASSNDVNSSVLNPGNDIEHVKTPSVPNYRRMFEHSKPEINGGTNVPLFLKNTESRARVLSDKRTVESALGAANGESHQLSLQLQILTTSAVDNAQSISDTENSSSLPVDSIGRKPTSAIPFVAPKPYKNFVATSPWLKHGASTNSAFLAGKEDLLVANVNSDHKKDVVLDSKGEHAFDVHSASKNFDNSDHKKDVVLDSKGEHAFDSVDKQAQRTKFNDHSDLVIPCMDSQREKAVQTCAEKTIVPQKQSLQKYLLVKDADSKGEVESFKSDKNLENQKYILIEGKSQQESIPSNNIDIKFVNATINNVSQLPHESETLKADDIFNASSIESLRSKFGAVGGFRKRTPSEENLFLRGNQSAPLNEQECVIRRSAELKRPAPPIKRWSADVLSLMSKPVDDDDDGVSSLSPCSDTKSTLSSANSLPKRPPGPTKRWTADVMSVVSPWTDDGATNFSPRSDTGKKSSPSSSLERGKSSSLIDVREDASNDCFQHKSNVAHGIEHRVNKLIRRASVSDLLLVDDEESDSTSEDDPISEAYLHGTFENEITSTDHVSTPKENDVFLPAVTHSQDQDMKPVFARKRSVSSDIEHRVTELLHQQLSQQSDVDDSEGDKTLGCVSKVSVVQMEDSVKEPIPVMLKMETLPVVETKPVTPIDPEPTEAFEQVKPAKGSVHKLSALFGSSVWRPNKKDKSANEEKSKNKVNNQDRSHAPVKSSKKSSSENKVDSKKSNLFNRSNKTEVKSGQKEKQQSIFPWMKKNSKEKESTASLKTKEVMDKYQKNSSSPPNDNCETVSLSSHGLRPVGKTGKMEQRLVGNVVIISNASHDNTPPMGVYQKPKPSVQISAPEQKEMSARKVNHSKTEEKRVETCAPAVETQDWNGNSQSSEVERSMSESVPITSIDEVPVSAIDIPELPQDSDVTVSVIDVPPSPDVHSAQNVSFMNGFQGKVEHTGNDVSVSVIDVPSPIINEQTNTFQGGYLETDELSDGSDTDDVEGSYDFATGEVTHLVNGDISEDEEEEEEEEDETEEDVPISYIGAAPQYSVPQVVFDSEPVQLKSCLSPKTERRRVNKVRVSFKSTHTIHDYPSEETAVAVYDDYQRNGFGELKTLQNYQPPALVNMEKQIGQMRGHFQDQVTTPQQADKSDITASEGHSEIKYADEGQGFTDSTDYASALLF</sequence>
<dbReference type="GO" id="GO:0003700">
    <property type="term" value="F:DNA-binding transcription factor activity"/>
    <property type="evidence" value="ECO:0007669"/>
    <property type="project" value="InterPro"/>
</dbReference>
<evidence type="ECO:0000256" key="4">
    <source>
        <dbReference type="ARBA" id="ARBA00023155"/>
    </source>
</evidence>
<feature type="region of interest" description="Disordered" evidence="6">
    <location>
        <begin position="1300"/>
        <end position="1330"/>
    </location>
</feature>
<evidence type="ECO:0000256" key="1">
    <source>
        <dbReference type="ARBA" id="ARBA00004123"/>
    </source>
</evidence>
<evidence type="ECO:0000313" key="8">
    <source>
        <dbReference type="Proteomes" id="UP000225706"/>
    </source>
</evidence>
<keyword evidence="8" id="KW-1185">Reference proteome</keyword>
<proteinExistence type="predicted"/>
<keyword evidence="4" id="KW-0371">Homeobox</keyword>
<feature type="compositionally biased region" description="Basic and acidic residues" evidence="6">
    <location>
        <begin position="857"/>
        <end position="879"/>
    </location>
</feature>
<dbReference type="PANTHER" id="PTHR21685">
    <property type="entry name" value="TON-B BOX DOMAIN"/>
    <property type="match status" value="1"/>
</dbReference>
<reference evidence="8" key="1">
    <citation type="journal article" date="2017" name="bioRxiv">
        <title>Comparative analysis of the genomes of Stylophora pistillata and Acropora digitifera provides evidence for extensive differences between species of corals.</title>
        <authorList>
            <person name="Voolstra C.R."/>
            <person name="Li Y."/>
            <person name="Liew Y.J."/>
            <person name="Baumgarten S."/>
            <person name="Zoccola D."/>
            <person name="Flot J.-F."/>
            <person name="Tambutte S."/>
            <person name="Allemand D."/>
            <person name="Aranda M."/>
        </authorList>
    </citation>
    <scope>NUCLEOTIDE SEQUENCE [LARGE SCALE GENOMIC DNA]</scope>
</reference>
<name>A0A2B4SY13_STYPI</name>
<feature type="compositionally biased region" description="Polar residues" evidence="6">
    <location>
        <begin position="949"/>
        <end position="966"/>
    </location>
</feature>
<dbReference type="Proteomes" id="UP000225706">
    <property type="component" value="Unassembled WGS sequence"/>
</dbReference>
<feature type="compositionally biased region" description="Basic and acidic residues" evidence="6">
    <location>
        <begin position="1016"/>
        <end position="1036"/>
    </location>
</feature>
<dbReference type="GO" id="GO:0003677">
    <property type="term" value="F:DNA binding"/>
    <property type="evidence" value="ECO:0007669"/>
    <property type="project" value="UniProtKB-KW"/>
</dbReference>
<feature type="region of interest" description="Disordered" evidence="6">
    <location>
        <begin position="17"/>
        <end position="43"/>
    </location>
</feature>
<feature type="compositionally biased region" description="Basic and acidic residues" evidence="6">
    <location>
        <begin position="17"/>
        <end position="33"/>
    </location>
</feature>
<evidence type="ECO:0000256" key="6">
    <source>
        <dbReference type="SAM" id="MobiDB-lite"/>
    </source>
</evidence>
<dbReference type="PROSITE" id="PS00032">
    <property type="entry name" value="ANTENNAPEDIA"/>
    <property type="match status" value="1"/>
</dbReference>
<dbReference type="InterPro" id="IPR001827">
    <property type="entry name" value="Homeobox_Antennapedia_CS"/>
</dbReference>
<feature type="region of interest" description="Disordered" evidence="6">
    <location>
        <begin position="153"/>
        <end position="188"/>
    </location>
</feature>
<feature type="compositionally biased region" description="Basic and acidic residues" evidence="6">
    <location>
        <begin position="928"/>
        <end position="948"/>
    </location>
</feature>
<feature type="compositionally biased region" description="Basic and acidic residues" evidence="6">
    <location>
        <begin position="906"/>
        <end position="918"/>
    </location>
</feature>
<feature type="compositionally biased region" description="Polar residues" evidence="6">
    <location>
        <begin position="577"/>
        <end position="594"/>
    </location>
</feature>
<gene>
    <name evidence="7" type="ORF">AWC38_SpisGene282</name>
</gene>
<dbReference type="OrthoDB" id="5972580at2759"/>